<reference evidence="8" key="1">
    <citation type="submission" date="2023-05" db="EMBL/GenBank/DDBJ databases">
        <authorList>
            <person name="Huff M."/>
        </authorList>
    </citation>
    <scope>NUCLEOTIDE SEQUENCE</scope>
</reference>
<dbReference type="GO" id="GO:0007018">
    <property type="term" value="P:microtubule-based movement"/>
    <property type="evidence" value="ECO:0007669"/>
    <property type="project" value="InterPro"/>
</dbReference>
<evidence type="ECO:0000256" key="4">
    <source>
        <dbReference type="PROSITE-ProRule" id="PRU00283"/>
    </source>
</evidence>
<keyword evidence="3 5" id="KW-0505">Motor protein</keyword>
<accession>A0AAD2A7U6</accession>
<dbReference type="InterPro" id="IPR001752">
    <property type="entry name" value="Kinesin_motor_dom"/>
</dbReference>
<dbReference type="PRINTS" id="PR00380">
    <property type="entry name" value="KINESINHEAVY"/>
</dbReference>
<dbReference type="PROSITE" id="PS50067">
    <property type="entry name" value="KINESIN_MOTOR_2"/>
    <property type="match status" value="1"/>
</dbReference>
<dbReference type="AlphaFoldDB" id="A0AAD2A7U6"/>
<dbReference type="GO" id="GO:0005875">
    <property type="term" value="C:microtubule associated complex"/>
    <property type="evidence" value="ECO:0007669"/>
    <property type="project" value="TreeGrafter"/>
</dbReference>
<dbReference type="GO" id="GO:0051231">
    <property type="term" value="P:spindle elongation"/>
    <property type="evidence" value="ECO:0007669"/>
    <property type="project" value="TreeGrafter"/>
</dbReference>
<gene>
    <name evidence="8" type="ORF">FPE_LOCUS30684</name>
</gene>
<dbReference type="Gene3D" id="3.40.850.10">
    <property type="entry name" value="Kinesin motor domain"/>
    <property type="match status" value="1"/>
</dbReference>
<dbReference type="InterPro" id="IPR036961">
    <property type="entry name" value="Kinesin_motor_dom_sf"/>
</dbReference>
<dbReference type="InterPro" id="IPR019821">
    <property type="entry name" value="Kinesin_motor_CS"/>
</dbReference>
<dbReference type="Proteomes" id="UP000834106">
    <property type="component" value="Chromosome 19"/>
</dbReference>
<keyword evidence="9" id="KW-1185">Reference proteome</keyword>
<dbReference type="InterPro" id="IPR027640">
    <property type="entry name" value="Kinesin-like_fam"/>
</dbReference>
<keyword evidence="2 5" id="KW-0067">ATP-binding</keyword>
<evidence type="ECO:0000256" key="6">
    <source>
        <dbReference type="SAM" id="MobiDB-lite"/>
    </source>
</evidence>
<evidence type="ECO:0000256" key="3">
    <source>
        <dbReference type="ARBA" id="ARBA00023175"/>
    </source>
</evidence>
<feature type="region of interest" description="Disordered" evidence="6">
    <location>
        <begin position="1"/>
        <end position="20"/>
    </location>
</feature>
<name>A0AAD2A7U6_9LAMI</name>
<evidence type="ECO:0000256" key="1">
    <source>
        <dbReference type="ARBA" id="ARBA00022741"/>
    </source>
</evidence>
<evidence type="ECO:0000313" key="9">
    <source>
        <dbReference type="Proteomes" id="UP000834106"/>
    </source>
</evidence>
<evidence type="ECO:0000313" key="8">
    <source>
        <dbReference type="EMBL" id="CAI9783254.1"/>
    </source>
</evidence>
<protein>
    <recommendedName>
        <fullName evidence="5">Kinesin-like protein</fullName>
    </recommendedName>
</protein>
<dbReference type="PANTHER" id="PTHR47969">
    <property type="entry name" value="CHROMOSOME-ASSOCIATED KINESIN KIF4A-RELATED"/>
    <property type="match status" value="1"/>
</dbReference>
<dbReference type="SUPFAM" id="SSF52540">
    <property type="entry name" value="P-loop containing nucleoside triphosphate hydrolases"/>
    <property type="match status" value="1"/>
</dbReference>
<keyword evidence="1 5" id="KW-0547">Nucleotide-binding</keyword>
<dbReference type="GO" id="GO:0005874">
    <property type="term" value="C:microtubule"/>
    <property type="evidence" value="ECO:0007669"/>
    <property type="project" value="UniProtKB-KW"/>
</dbReference>
<dbReference type="PANTHER" id="PTHR47969:SF9">
    <property type="entry name" value="KINESIN-LIKE PROTEIN"/>
    <property type="match status" value="1"/>
</dbReference>
<dbReference type="EMBL" id="OU503054">
    <property type="protein sequence ID" value="CAI9783254.1"/>
    <property type="molecule type" value="Genomic_DNA"/>
</dbReference>
<comment type="caution">
    <text evidence="4">Lacks conserved residue(s) required for the propagation of feature annotation.</text>
</comment>
<dbReference type="GO" id="GO:0003777">
    <property type="term" value="F:microtubule motor activity"/>
    <property type="evidence" value="ECO:0007669"/>
    <property type="project" value="InterPro"/>
</dbReference>
<evidence type="ECO:0000256" key="5">
    <source>
        <dbReference type="RuleBase" id="RU000394"/>
    </source>
</evidence>
<keyword evidence="5" id="KW-0493">Microtubule</keyword>
<dbReference type="GO" id="GO:0007052">
    <property type="term" value="P:mitotic spindle organization"/>
    <property type="evidence" value="ECO:0007669"/>
    <property type="project" value="TreeGrafter"/>
</dbReference>
<feature type="domain" description="Kinesin motor" evidence="7">
    <location>
        <begin position="1"/>
        <end position="133"/>
    </location>
</feature>
<proteinExistence type="inferred from homology"/>
<evidence type="ECO:0000256" key="2">
    <source>
        <dbReference type="ARBA" id="ARBA00022840"/>
    </source>
</evidence>
<comment type="similarity">
    <text evidence="4 5">Belongs to the TRAFAC class myosin-kinesin ATPase superfamily. Kinesin family.</text>
</comment>
<sequence>MGYGPTLMNFDEDGDYDETQPKEQEFTVWEDKDGQGLAQVEVNSMSSFHDIFSCALQRQKVAHTSLNNISSRSHRLLVIAISSPYRDSVGHKINGKLNLIDLAGNEDNRRTCNDGIHLQESAKINLSLFALSNNPGEYQESVHTVSLAVRSHHISNFVSAQKNTTPMVKVDMEAKLRAWLESKGKTKSAQKMAGLRSPFTGRTPSSLNSAMKLNSEVKFVTSNTYQFETEICEEAAGSESSSGACNMARDDLYAFGDSEVHIFGDSR</sequence>
<evidence type="ECO:0000259" key="7">
    <source>
        <dbReference type="PROSITE" id="PS50067"/>
    </source>
</evidence>
<dbReference type="Pfam" id="PF00225">
    <property type="entry name" value="Kinesin"/>
    <property type="match status" value="1"/>
</dbReference>
<dbReference type="PROSITE" id="PS00411">
    <property type="entry name" value="KINESIN_MOTOR_1"/>
    <property type="match status" value="1"/>
</dbReference>
<dbReference type="SMART" id="SM00129">
    <property type="entry name" value="KISc"/>
    <property type="match status" value="1"/>
</dbReference>
<dbReference type="GO" id="GO:0005524">
    <property type="term" value="F:ATP binding"/>
    <property type="evidence" value="ECO:0007669"/>
    <property type="project" value="UniProtKB-KW"/>
</dbReference>
<organism evidence="8 9">
    <name type="scientific">Fraxinus pennsylvanica</name>
    <dbReference type="NCBI Taxonomy" id="56036"/>
    <lineage>
        <taxon>Eukaryota</taxon>
        <taxon>Viridiplantae</taxon>
        <taxon>Streptophyta</taxon>
        <taxon>Embryophyta</taxon>
        <taxon>Tracheophyta</taxon>
        <taxon>Spermatophyta</taxon>
        <taxon>Magnoliopsida</taxon>
        <taxon>eudicotyledons</taxon>
        <taxon>Gunneridae</taxon>
        <taxon>Pentapetalae</taxon>
        <taxon>asterids</taxon>
        <taxon>lamiids</taxon>
        <taxon>Lamiales</taxon>
        <taxon>Oleaceae</taxon>
        <taxon>Oleeae</taxon>
        <taxon>Fraxinus</taxon>
    </lineage>
</organism>
<dbReference type="GO" id="GO:0008017">
    <property type="term" value="F:microtubule binding"/>
    <property type="evidence" value="ECO:0007669"/>
    <property type="project" value="InterPro"/>
</dbReference>
<dbReference type="InterPro" id="IPR027417">
    <property type="entry name" value="P-loop_NTPase"/>
</dbReference>